<feature type="non-terminal residue" evidence="1">
    <location>
        <position position="55"/>
    </location>
</feature>
<evidence type="ECO:0000313" key="1">
    <source>
        <dbReference type="EMBL" id="KAI4819610.1"/>
    </source>
</evidence>
<protein>
    <submittedName>
        <fullName evidence="1">Uncharacterized protein</fullName>
    </submittedName>
</protein>
<evidence type="ECO:0000313" key="2">
    <source>
        <dbReference type="Proteomes" id="UP001057452"/>
    </source>
</evidence>
<keyword evidence="2" id="KW-1185">Reference proteome</keyword>
<organism evidence="1 2">
    <name type="scientific">Chaenocephalus aceratus</name>
    <name type="common">Blackfin icefish</name>
    <name type="synonym">Chaenichthys aceratus</name>
    <dbReference type="NCBI Taxonomy" id="36190"/>
    <lineage>
        <taxon>Eukaryota</taxon>
        <taxon>Metazoa</taxon>
        <taxon>Chordata</taxon>
        <taxon>Craniata</taxon>
        <taxon>Vertebrata</taxon>
        <taxon>Euteleostomi</taxon>
        <taxon>Actinopterygii</taxon>
        <taxon>Neopterygii</taxon>
        <taxon>Teleostei</taxon>
        <taxon>Neoteleostei</taxon>
        <taxon>Acanthomorphata</taxon>
        <taxon>Eupercaria</taxon>
        <taxon>Perciformes</taxon>
        <taxon>Notothenioidei</taxon>
        <taxon>Channichthyidae</taxon>
        <taxon>Chaenocephalus</taxon>
    </lineage>
</organism>
<feature type="non-terminal residue" evidence="1">
    <location>
        <position position="1"/>
    </location>
</feature>
<accession>A0ACB9X1F8</accession>
<comment type="caution">
    <text evidence="1">The sequence shown here is derived from an EMBL/GenBank/DDBJ whole genome shotgun (WGS) entry which is preliminary data.</text>
</comment>
<gene>
    <name evidence="1" type="ORF">KUCAC02_004850</name>
</gene>
<dbReference type="EMBL" id="CM043794">
    <property type="protein sequence ID" value="KAI4819610.1"/>
    <property type="molecule type" value="Genomic_DNA"/>
</dbReference>
<proteinExistence type="predicted"/>
<name>A0ACB9X1F8_CHAAC</name>
<reference evidence="1" key="1">
    <citation type="submission" date="2022-05" db="EMBL/GenBank/DDBJ databases">
        <title>Chromosome-level genome of Chaenocephalus aceratus.</title>
        <authorList>
            <person name="Park H."/>
        </authorList>
    </citation>
    <scope>NUCLEOTIDE SEQUENCE</scope>
    <source>
        <strain evidence="1">KU_202001</strain>
    </source>
</reference>
<sequence>EDDFARLVQIIQVSTFTLANLEMLHVHGTLGEINNIMEAAIFIHMIHHFVAKVVE</sequence>
<dbReference type="Proteomes" id="UP001057452">
    <property type="component" value="Chromosome 10"/>
</dbReference>